<name>A0AAP0LFV0_9MAGN</name>
<dbReference type="AlphaFoldDB" id="A0AAP0LFV0"/>
<proteinExistence type="predicted"/>
<keyword evidence="3" id="KW-1185">Reference proteome</keyword>
<organism evidence="2 3">
    <name type="scientific">Stephania yunnanensis</name>
    <dbReference type="NCBI Taxonomy" id="152371"/>
    <lineage>
        <taxon>Eukaryota</taxon>
        <taxon>Viridiplantae</taxon>
        <taxon>Streptophyta</taxon>
        <taxon>Embryophyta</taxon>
        <taxon>Tracheophyta</taxon>
        <taxon>Spermatophyta</taxon>
        <taxon>Magnoliopsida</taxon>
        <taxon>Ranunculales</taxon>
        <taxon>Menispermaceae</taxon>
        <taxon>Menispermoideae</taxon>
        <taxon>Cissampelideae</taxon>
        <taxon>Stephania</taxon>
    </lineage>
</organism>
<feature type="compositionally biased region" description="Low complexity" evidence="1">
    <location>
        <begin position="110"/>
        <end position="136"/>
    </location>
</feature>
<feature type="region of interest" description="Disordered" evidence="1">
    <location>
        <begin position="108"/>
        <end position="148"/>
    </location>
</feature>
<protein>
    <submittedName>
        <fullName evidence="2">Uncharacterized protein</fullName>
    </submittedName>
</protein>
<evidence type="ECO:0000313" key="3">
    <source>
        <dbReference type="Proteomes" id="UP001420932"/>
    </source>
</evidence>
<gene>
    <name evidence="2" type="ORF">Syun_001025</name>
</gene>
<reference evidence="2 3" key="1">
    <citation type="submission" date="2024-01" db="EMBL/GenBank/DDBJ databases">
        <title>Genome assemblies of Stephania.</title>
        <authorList>
            <person name="Yang L."/>
        </authorList>
    </citation>
    <scope>NUCLEOTIDE SEQUENCE [LARGE SCALE GENOMIC DNA]</scope>
    <source>
        <strain evidence="2">YNDBR</strain>
        <tissue evidence="2">Leaf</tissue>
    </source>
</reference>
<dbReference type="Proteomes" id="UP001420932">
    <property type="component" value="Unassembled WGS sequence"/>
</dbReference>
<accession>A0AAP0LFV0</accession>
<comment type="caution">
    <text evidence="2">The sequence shown here is derived from an EMBL/GenBank/DDBJ whole genome shotgun (WGS) entry which is preliminary data.</text>
</comment>
<sequence length="148" mass="15649">MWVHMDVDPRGAQIVLSQKTLSADRLPKTNAENIFSASVSGRRRVGVRERRRGGRKRERTVVRERLEAGFTIVVRGGTGGRSGGIGGDKRQQRQWYVAELTAVVRGGRTAAQAAEEGSPTAAAEEGATTAAAASGQRSSEVEGGEGGC</sequence>
<dbReference type="EMBL" id="JBBNAF010000001">
    <property type="protein sequence ID" value="KAK9168885.1"/>
    <property type="molecule type" value="Genomic_DNA"/>
</dbReference>
<evidence type="ECO:0000256" key="1">
    <source>
        <dbReference type="SAM" id="MobiDB-lite"/>
    </source>
</evidence>
<evidence type="ECO:0000313" key="2">
    <source>
        <dbReference type="EMBL" id="KAK9168885.1"/>
    </source>
</evidence>